<comment type="caution">
    <text evidence="1">The sequence shown here is derived from an EMBL/GenBank/DDBJ whole genome shotgun (WGS) entry which is preliminary data.</text>
</comment>
<dbReference type="RefSeq" id="WP_183390172.1">
    <property type="nucleotide sequence ID" value="NZ_JACHVY010000001.1"/>
</dbReference>
<reference evidence="1 2" key="1">
    <citation type="submission" date="2020-08" db="EMBL/GenBank/DDBJ databases">
        <title>The Agave Microbiome: Exploring the role of microbial communities in plant adaptations to desert environments.</title>
        <authorList>
            <person name="Partida-Martinez L.P."/>
        </authorList>
    </citation>
    <scope>NUCLEOTIDE SEQUENCE [LARGE SCALE GENOMIC DNA]</scope>
    <source>
        <strain evidence="1 2">AS2.23</strain>
    </source>
</reference>
<proteinExistence type="predicted"/>
<name>A0A7W4XV19_KINRA</name>
<evidence type="ECO:0000313" key="2">
    <source>
        <dbReference type="Proteomes" id="UP000533269"/>
    </source>
</evidence>
<dbReference type="Proteomes" id="UP000533269">
    <property type="component" value="Unassembled WGS sequence"/>
</dbReference>
<accession>A0A7W4XV19</accession>
<reference evidence="1 2" key="2">
    <citation type="submission" date="2020-08" db="EMBL/GenBank/DDBJ databases">
        <authorList>
            <person name="Partida-Martinez L."/>
            <person name="Huntemann M."/>
            <person name="Clum A."/>
            <person name="Wang J."/>
            <person name="Palaniappan K."/>
            <person name="Ritter S."/>
            <person name="Chen I.-M."/>
            <person name="Stamatis D."/>
            <person name="Reddy T."/>
            <person name="O'Malley R."/>
            <person name="Daum C."/>
            <person name="Shapiro N."/>
            <person name="Ivanova N."/>
            <person name="Kyrpides N."/>
            <person name="Woyke T."/>
        </authorList>
    </citation>
    <scope>NUCLEOTIDE SEQUENCE [LARGE SCALE GENOMIC DNA]</scope>
    <source>
        <strain evidence="1 2">AS2.23</strain>
    </source>
</reference>
<evidence type="ECO:0000313" key="1">
    <source>
        <dbReference type="EMBL" id="MBB2899551.1"/>
    </source>
</evidence>
<organism evidence="1 2">
    <name type="scientific">Kineococcus radiotolerans</name>
    <dbReference type="NCBI Taxonomy" id="131568"/>
    <lineage>
        <taxon>Bacteria</taxon>
        <taxon>Bacillati</taxon>
        <taxon>Actinomycetota</taxon>
        <taxon>Actinomycetes</taxon>
        <taxon>Kineosporiales</taxon>
        <taxon>Kineosporiaceae</taxon>
        <taxon>Kineococcus</taxon>
    </lineage>
</organism>
<gene>
    <name evidence="1" type="ORF">FHR75_000339</name>
</gene>
<dbReference type="Pfam" id="PF13384">
    <property type="entry name" value="HTH_23"/>
    <property type="match status" value="1"/>
</dbReference>
<dbReference type="AlphaFoldDB" id="A0A7W4XV19"/>
<sequence length="131" mass="14055">MDDDQQAGPFPVPPPRSPGLEVADPTLASLTALVAQAEESVRLLTLVGDRAGALVRRRLAGDSYTEIIESKERPFIVEVITTAMAGMGEVGGQYRRAQARALRAEGVSVPDIARLFGVSRQRVSALLDDRV</sequence>
<protein>
    <submittedName>
        <fullName evidence="1">Uncharacterized protein</fullName>
    </submittedName>
</protein>
<dbReference type="EMBL" id="JACHVY010000001">
    <property type="protein sequence ID" value="MBB2899551.1"/>
    <property type="molecule type" value="Genomic_DNA"/>
</dbReference>